<proteinExistence type="predicted"/>
<feature type="transmembrane region" description="Helical" evidence="1">
    <location>
        <begin position="200"/>
        <end position="223"/>
    </location>
</feature>
<dbReference type="OrthoDB" id="9788195at2"/>
<sequence length="263" mass="29983">MKRYVKLYIRFLEQYIKSLMEYRMDFILGLVGFILVQFTGVIFITLIFNAVPSLQGWSFYEILFIYGFAQIPRGIDHVFTDYLWIFSWKTIVHGEFDKYLVRPINPLFQVISESFQPDGLGEIIIGFILLIMSSIKLGLTFSIGKILSFIVVVLFATLIYTAIKLAVTSIAFWVKFAQAYLFMAYQISDFAKYPIGIYPNFIKAILTGIIPFAFTGYFPGAYFIGKGSFVVGICLTVVVSIIAISLAYRIWLTGIKRYESSGS</sequence>
<dbReference type="PANTHER" id="PTHR36833:SF1">
    <property type="entry name" value="INTEGRAL MEMBRANE TRANSPORT PROTEIN"/>
    <property type="match status" value="1"/>
</dbReference>
<keyword evidence="1" id="KW-0472">Membrane</keyword>
<evidence type="ECO:0000313" key="3">
    <source>
        <dbReference type="Proteomes" id="UP000019426"/>
    </source>
</evidence>
<protein>
    <submittedName>
        <fullName evidence="2">Putative membrane protein</fullName>
    </submittedName>
</protein>
<dbReference type="Pfam" id="PF06182">
    <property type="entry name" value="ABC2_membrane_6"/>
    <property type="match status" value="1"/>
</dbReference>
<evidence type="ECO:0000256" key="1">
    <source>
        <dbReference type="SAM" id="Phobius"/>
    </source>
</evidence>
<dbReference type="HOGENOM" id="CLU_071040_1_1_9"/>
<reference evidence="2 3" key="1">
    <citation type="submission" date="2013-11" db="EMBL/GenBank/DDBJ databases">
        <title>Complete genome sequence of Clostridum sp. M2/40.</title>
        <authorList>
            <person name="Wibberg D."/>
            <person name="Puehler A."/>
            <person name="Schlueter A."/>
        </authorList>
    </citation>
    <scope>NUCLEOTIDE SEQUENCE [LARGE SCALE GENOMIC DNA]</scope>
    <source>
        <strain evidence="3">M2/40</strain>
    </source>
</reference>
<name>W6SH58_9CLOT</name>
<feature type="transmembrane region" description="Helical" evidence="1">
    <location>
        <begin position="146"/>
        <end position="163"/>
    </location>
</feature>
<dbReference type="PANTHER" id="PTHR36833">
    <property type="entry name" value="SLR0610 PROTEIN-RELATED"/>
    <property type="match status" value="1"/>
</dbReference>
<keyword evidence="1" id="KW-0812">Transmembrane</keyword>
<dbReference type="PATRIC" id="fig|1216932.3.peg.1850"/>
<accession>W6SH58</accession>
<gene>
    <name evidence="2" type="ORF">CM240_1852</name>
</gene>
<dbReference type="RefSeq" id="WP_044038591.1">
    <property type="nucleotide sequence ID" value="NZ_HG917868.1"/>
</dbReference>
<dbReference type="STRING" id="1216932.CM240_1852"/>
<feature type="transmembrane region" description="Helical" evidence="1">
    <location>
        <begin position="120"/>
        <end position="139"/>
    </location>
</feature>
<dbReference type="AlphaFoldDB" id="W6SH58"/>
<keyword evidence="3" id="KW-1185">Reference proteome</keyword>
<dbReference type="EMBL" id="HG917868">
    <property type="protein sequence ID" value="CDM69010.1"/>
    <property type="molecule type" value="Genomic_DNA"/>
</dbReference>
<dbReference type="Proteomes" id="UP000019426">
    <property type="component" value="Chromosome M2/40_rep1"/>
</dbReference>
<feature type="transmembrane region" description="Helical" evidence="1">
    <location>
        <begin position="26"/>
        <end position="51"/>
    </location>
</feature>
<organism evidence="2 3">
    <name type="scientific">Clostridium bornimense</name>
    <dbReference type="NCBI Taxonomy" id="1216932"/>
    <lineage>
        <taxon>Bacteria</taxon>
        <taxon>Bacillati</taxon>
        <taxon>Bacillota</taxon>
        <taxon>Clostridia</taxon>
        <taxon>Eubacteriales</taxon>
        <taxon>Clostridiaceae</taxon>
        <taxon>Clostridium</taxon>
    </lineage>
</organism>
<keyword evidence="1" id="KW-1133">Transmembrane helix</keyword>
<feature type="transmembrane region" description="Helical" evidence="1">
    <location>
        <begin position="229"/>
        <end position="251"/>
    </location>
</feature>
<dbReference type="InterPro" id="IPR010390">
    <property type="entry name" value="ABC-2_transporter-like"/>
</dbReference>
<evidence type="ECO:0000313" key="2">
    <source>
        <dbReference type="EMBL" id="CDM69010.1"/>
    </source>
</evidence>
<dbReference type="KEGG" id="clt:CM240_1852"/>
<dbReference type="eggNOG" id="COG3694">
    <property type="taxonomic scope" value="Bacteria"/>
</dbReference>